<dbReference type="AlphaFoldDB" id="A0A835MH95"/>
<protein>
    <submittedName>
        <fullName evidence="2">Uncharacterized protein</fullName>
    </submittedName>
</protein>
<organism evidence="2 3">
    <name type="scientific">Salix dunnii</name>
    <dbReference type="NCBI Taxonomy" id="1413687"/>
    <lineage>
        <taxon>Eukaryota</taxon>
        <taxon>Viridiplantae</taxon>
        <taxon>Streptophyta</taxon>
        <taxon>Embryophyta</taxon>
        <taxon>Tracheophyta</taxon>
        <taxon>Spermatophyta</taxon>
        <taxon>Magnoliopsida</taxon>
        <taxon>eudicotyledons</taxon>
        <taxon>Gunneridae</taxon>
        <taxon>Pentapetalae</taxon>
        <taxon>rosids</taxon>
        <taxon>fabids</taxon>
        <taxon>Malpighiales</taxon>
        <taxon>Salicaceae</taxon>
        <taxon>Saliceae</taxon>
        <taxon>Salix</taxon>
    </lineage>
</organism>
<sequence>MNDEHFLAQLRPFIFDMETLSMVQQVTSRDNNPRCSYLLRNQHEITRKHPRSSGHSHEATKIQPRKTSPNSTITSLSINEAAYLCALNLLLHRALYASAMAILLDVFEGVCLCVSTLWDLQEMRFANVFDGAGHGLSCFTFDRYLRPTLLKSYISKRFAISRCKSLKPQFGCKLKRIFSSPKVALTLKAPPSCKAWLLLIGSASTGSSTADACPVLEPLMVLAKAKQNGLGLVGLLGYSAFLRN</sequence>
<gene>
    <name evidence="2" type="ORF">SADUNF_Sadunf16G0176400</name>
</gene>
<evidence type="ECO:0000313" key="2">
    <source>
        <dbReference type="EMBL" id="KAF9665930.1"/>
    </source>
</evidence>
<evidence type="ECO:0000256" key="1">
    <source>
        <dbReference type="SAM" id="MobiDB-lite"/>
    </source>
</evidence>
<name>A0A835MH95_9ROSI</name>
<dbReference type="OrthoDB" id="1662722at2759"/>
<evidence type="ECO:0000313" key="3">
    <source>
        <dbReference type="Proteomes" id="UP000657918"/>
    </source>
</evidence>
<accession>A0A835MH95</accession>
<keyword evidence="3" id="KW-1185">Reference proteome</keyword>
<reference evidence="2 3" key="1">
    <citation type="submission" date="2020-10" db="EMBL/GenBank/DDBJ databases">
        <title>Plant Genome Project.</title>
        <authorList>
            <person name="Zhang R.-G."/>
        </authorList>
    </citation>
    <scope>NUCLEOTIDE SEQUENCE [LARGE SCALE GENOMIC DNA]</scope>
    <source>
        <strain evidence="2">FAFU-HL-1</strain>
        <tissue evidence="2">Leaf</tissue>
    </source>
</reference>
<dbReference type="Proteomes" id="UP000657918">
    <property type="component" value="Chromosome 16"/>
</dbReference>
<feature type="region of interest" description="Disordered" evidence="1">
    <location>
        <begin position="47"/>
        <end position="71"/>
    </location>
</feature>
<comment type="caution">
    <text evidence="2">The sequence shown here is derived from an EMBL/GenBank/DDBJ whole genome shotgun (WGS) entry which is preliminary data.</text>
</comment>
<proteinExistence type="predicted"/>
<dbReference type="EMBL" id="JADGMS010000016">
    <property type="protein sequence ID" value="KAF9665930.1"/>
    <property type="molecule type" value="Genomic_DNA"/>
</dbReference>